<feature type="compositionally biased region" description="Basic and acidic residues" evidence="1">
    <location>
        <begin position="688"/>
        <end position="697"/>
    </location>
</feature>
<feature type="region of interest" description="Disordered" evidence="1">
    <location>
        <begin position="281"/>
        <end position="382"/>
    </location>
</feature>
<feature type="region of interest" description="Disordered" evidence="1">
    <location>
        <begin position="434"/>
        <end position="516"/>
    </location>
</feature>
<evidence type="ECO:0000256" key="1">
    <source>
        <dbReference type="SAM" id="MobiDB-lite"/>
    </source>
</evidence>
<dbReference type="EMBL" id="DF848054">
    <property type="protein sequence ID" value="GAT53016.1"/>
    <property type="molecule type" value="Genomic_DNA"/>
</dbReference>
<proteinExistence type="predicted"/>
<feature type="region of interest" description="Disordered" evidence="1">
    <location>
        <begin position="662"/>
        <end position="681"/>
    </location>
</feature>
<feature type="compositionally biased region" description="Pro residues" evidence="1">
    <location>
        <begin position="601"/>
        <end position="621"/>
    </location>
</feature>
<evidence type="ECO:0000313" key="3">
    <source>
        <dbReference type="Proteomes" id="UP000815677"/>
    </source>
</evidence>
<feature type="compositionally biased region" description="Pro residues" evidence="1">
    <location>
        <begin position="339"/>
        <end position="354"/>
    </location>
</feature>
<evidence type="ECO:0008006" key="4">
    <source>
        <dbReference type="Google" id="ProtNLM"/>
    </source>
</evidence>
<feature type="compositionally biased region" description="Low complexity" evidence="1">
    <location>
        <begin position="562"/>
        <end position="575"/>
    </location>
</feature>
<feature type="region of interest" description="Disordered" evidence="1">
    <location>
        <begin position="552"/>
        <end position="575"/>
    </location>
</feature>
<feature type="region of interest" description="Disordered" evidence="1">
    <location>
        <begin position="688"/>
        <end position="710"/>
    </location>
</feature>
<protein>
    <recommendedName>
        <fullName evidence="4">HMG box domain-containing protein</fullName>
    </recommendedName>
</protein>
<feature type="compositionally biased region" description="Pro residues" evidence="1">
    <location>
        <begin position="473"/>
        <end position="483"/>
    </location>
</feature>
<feature type="region of interest" description="Disordered" evidence="1">
    <location>
        <begin position="599"/>
        <end position="628"/>
    </location>
</feature>
<reference evidence="2" key="1">
    <citation type="submission" date="2014-09" db="EMBL/GenBank/DDBJ databases">
        <title>Genome sequence of the luminous mushroom Mycena chlorophos for searching fungal bioluminescence genes.</title>
        <authorList>
            <person name="Tanaka Y."/>
            <person name="Kasuga D."/>
            <person name="Oba Y."/>
            <person name="Hase S."/>
            <person name="Sato K."/>
            <person name="Oba Y."/>
            <person name="Sakakibara Y."/>
        </authorList>
    </citation>
    <scope>NUCLEOTIDE SEQUENCE</scope>
</reference>
<sequence length="821" mass="89161">MILTSRHHPQDLRGAAPSTMTVMTTRDLGLIVVRRLSLAHRTVAATATILLLHRTFSLVSRTWYVYPRLVAGQWLNDTQNIIQNAMPDQLMQNPHYRRLQTDYEMLQFTINQMPANPASAPVPAPTHSRSSLPAATINTLLQGLNMSLLDPLTAAKYPGTKHWQQSTKDDSNDLVFGNSGTSAKPKKLGFLEDEDGNPLSEAEIKRMRATFHSLCQTLLDNGLAPASATLMNSEVRKFVRVSMYTAHPVLCLCDDHYKVDKLMIVVYGDWVKVGDRRAKIAEQGSSKKRKRDETQDKKSEKKKGTGSSKRQRVEKKELNTLIPFSDADDDNTSHDVEMDPPPPPPIPSRAPSPEPLRATSPNLPPSDPEPTRAPVPAVPPRPKPTGAVAVKLGLDFPLRSVFPAFFFVLVPALIAAFSENSFISAPKSVPVPVPTPAPAPSSQSNTNSQKLLPASSSTPVDGSVAGPSNALPAPTPAPAPAPAPANMTTTAPPKPCGRQSATGNSTVHKPGKPDTPYNLWGRVFMARPENTSKTSVEVQAIWKALGNGQKPYREEAKRLKSAATNPTATATTSAGTATTTPLARFVCVCVYDVRDRLAFAPRPPRPQTPSSPLPSLRPPTLPSASSYSRSSQRKLLVAALANIICLPIRSIGQRRREESLRAIRNGQGGPRDKALATESKQPLRVDKNTRRRGTEVRRRQRTIAGGSGSQRTRAEIAFQIGRSQTLVSVGRGWTPLATAQRLRAVESVTARRDFSLGASAMERSDKELNSFRECERPQHRVFANSNPKGAANIIAEGNGALEGPGKVVDDGKAIFKPEKGR</sequence>
<evidence type="ECO:0000313" key="2">
    <source>
        <dbReference type="EMBL" id="GAT53016.1"/>
    </source>
</evidence>
<feature type="compositionally biased region" description="Basic and acidic residues" evidence="1">
    <location>
        <begin position="291"/>
        <end position="303"/>
    </location>
</feature>
<accession>A0ABQ0LPJ5</accession>
<organism evidence="2 3">
    <name type="scientific">Mycena chlorophos</name>
    <name type="common">Agaric fungus</name>
    <name type="synonym">Agaricus chlorophos</name>
    <dbReference type="NCBI Taxonomy" id="658473"/>
    <lineage>
        <taxon>Eukaryota</taxon>
        <taxon>Fungi</taxon>
        <taxon>Dikarya</taxon>
        <taxon>Basidiomycota</taxon>
        <taxon>Agaricomycotina</taxon>
        <taxon>Agaricomycetes</taxon>
        <taxon>Agaricomycetidae</taxon>
        <taxon>Agaricales</taxon>
        <taxon>Marasmiineae</taxon>
        <taxon>Mycenaceae</taxon>
        <taxon>Mycena</taxon>
    </lineage>
</organism>
<feature type="compositionally biased region" description="Pro residues" evidence="1">
    <location>
        <begin position="362"/>
        <end position="382"/>
    </location>
</feature>
<name>A0ABQ0LPJ5_MYCCL</name>
<dbReference type="Proteomes" id="UP000815677">
    <property type="component" value="Unassembled WGS sequence"/>
</dbReference>
<feature type="compositionally biased region" description="Basic and acidic residues" evidence="1">
    <location>
        <begin position="670"/>
        <end position="681"/>
    </location>
</feature>
<feature type="compositionally biased region" description="Low complexity" evidence="1">
    <location>
        <begin position="440"/>
        <end position="449"/>
    </location>
</feature>
<keyword evidence="3" id="KW-1185">Reference proteome</keyword>
<gene>
    <name evidence="2" type="ORF">MCHLO_10021</name>
</gene>